<proteinExistence type="predicted"/>
<sequence>MKTYFLAEDLWDVVEGTVKEPPEAEGHKAWQKKDAKGLYAIQNSCGDGTYPLIEYRNSAEATWRTFSLNLKRAGGASDESGTYIDEKLRRNIL</sequence>
<dbReference type="EMBL" id="SMOL01000487">
    <property type="protein sequence ID" value="KAB2610466.1"/>
    <property type="molecule type" value="Genomic_DNA"/>
</dbReference>
<dbReference type="Proteomes" id="UP000327157">
    <property type="component" value="Chromosome 17"/>
</dbReference>
<keyword evidence="2" id="KW-1185">Reference proteome</keyword>
<reference evidence="1 2" key="1">
    <citation type="submission" date="2019-09" db="EMBL/GenBank/DDBJ databases">
        <authorList>
            <person name="Ou C."/>
        </authorList>
    </citation>
    <scope>NUCLEOTIDE SEQUENCE [LARGE SCALE GENOMIC DNA]</scope>
    <source>
        <strain evidence="1">S2</strain>
        <tissue evidence="1">Leaf</tissue>
    </source>
</reference>
<reference evidence="1 2" key="3">
    <citation type="submission" date="2019-11" db="EMBL/GenBank/DDBJ databases">
        <title>A de novo genome assembly of a pear dwarfing rootstock.</title>
        <authorList>
            <person name="Wang F."/>
            <person name="Wang J."/>
            <person name="Li S."/>
            <person name="Zhang Y."/>
            <person name="Fang M."/>
            <person name="Ma L."/>
            <person name="Zhao Y."/>
            <person name="Jiang S."/>
        </authorList>
    </citation>
    <scope>NUCLEOTIDE SEQUENCE [LARGE SCALE GENOMIC DNA]</scope>
    <source>
        <strain evidence="1">S2</strain>
        <tissue evidence="1">Leaf</tissue>
    </source>
</reference>
<gene>
    <name evidence="1" type="ORF">D8674_018498</name>
</gene>
<evidence type="ECO:0000313" key="2">
    <source>
        <dbReference type="Proteomes" id="UP000327157"/>
    </source>
</evidence>
<comment type="caution">
    <text evidence="1">The sequence shown here is derived from an EMBL/GenBank/DDBJ whole genome shotgun (WGS) entry which is preliminary data.</text>
</comment>
<protein>
    <submittedName>
        <fullName evidence="1">Uncharacterized protein</fullName>
    </submittedName>
</protein>
<reference evidence="2" key="2">
    <citation type="submission" date="2019-10" db="EMBL/GenBank/DDBJ databases">
        <title>A de novo genome assembly of a pear dwarfing rootstock.</title>
        <authorList>
            <person name="Wang F."/>
            <person name="Wang J."/>
            <person name="Li S."/>
            <person name="Zhang Y."/>
            <person name="Fang M."/>
            <person name="Ma L."/>
            <person name="Zhao Y."/>
            <person name="Jiang S."/>
        </authorList>
    </citation>
    <scope>NUCLEOTIDE SEQUENCE [LARGE SCALE GENOMIC DNA]</scope>
</reference>
<accession>A0A5N5G514</accession>
<organism evidence="1 2">
    <name type="scientific">Pyrus ussuriensis x Pyrus communis</name>
    <dbReference type="NCBI Taxonomy" id="2448454"/>
    <lineage>
        <taxon>Eukaryota</taxon>
        <taxon>Viridiplantae</taxon>
        <taxon>Streptophyta</taxon>
        <taxon>Embryophyta</taxon>
        <taxon>Tracheophyta</taxon>
        <taxon>Spermatophyta</taxon>
        <taxon>Magnoliopsida</taxon>
        <taxon>eudicotyledons</taxon>
        <taxon>Gunneridae</taxon>
        <taxon>Pentapetalae</taxon>
        <taxon>rosids</taxon>
        <taxon>fabids</taxon>
        <taxon>Rosales</taxon>
        <taxon>Rosaceae</taxon>
        <taxon>Amygdaloideae</taxon>
        <taxon>Maleae</taxon>
        <taxon>Pyrus</taxon>
    </lineage>
</organism>
<dbReference type="OrthoDB" id="1164561at2759"/>
<dbReference type="Pfam" id="PF14223">
    <property type="entry name" value="Retrotran_gag_2"/>
    <property type="match status" value="1"/>
</dbReference>
<evidence type="ECO:0000313" key="1">
    <source>
        <dbReference type="EMBL" id="KAB2610466.1"/>
    </source>
</evidence>
<dbReference type="AlphaFoldDB" id="A0A5N5G514"/>
<name>A0A5N5G514_9ROSA</name>